<dbReference type="InterPro" id="IPR002797">
    <property type="entry name" value="Polysacc_synth"/>
</dbReference>
<keyword evidence="3 6" id="KW-0812">Transmembrane</keyword>
<dbReference type="GO" id="GO:0005886">
    <property type="term" value="C:plasma membrane"/>
    <property type="evidence" value="ECO:0007669"/>
    <property type="project" value="UniProtKB-SubCell"/>
</dbReference>
<reference evidence="7 10" key="4">
    <citation type="journal article" date="2019" name="Nat. Med.">
        <title>A library of human gut bacterial isolates paired with longitudinal multiomics data enables mechanistic microbiome research.</title>
        <authorList>
            <person name="Poyet M."/>
            <person name="Groussin M."/>
            <person name="Gibbons S.M."/>
            <person name="Avila-Pacheco J."/>
            <person name="Jiang X."/>
            <person name="Kearney S.M."/>
            <person name="Perrotta A.R."/>
            <person name="Berdy B."/>
            <person name="Zhao S."/>
            <person name="Lieberman T.D."/>
            <person name="Swanson P.K."/>
            <person name="Smith M."/>
            <person name="Roesemann S."/>
            <person name="Alexander J.E."/>
            <person name="Rich S.A."/>
            <person name="Livny J."/>
            <person name="Vlamakis H."/>
            <person name="Clish C."/>
            <person name="Bullock K."/>
            <person name="Deik A."/>
            <person name="Scott J."/>
            <person name="Pierce K.A."/>
            <person name="Xavier R.J."/>
            <person name="Alm E.J."/>
        </authorList>
    </citation>
    <scope>NUCLEOTIDE SEQUENCE [LARGE SCALE GENOMIC DNA]</scope>
    <source>
        <strain evidence="7 10">BIOML-A1</strain>
    </source>
</reference>
<reference evidence="8" key="3">
    <citation type="journal article" date="2019" name="Microbiol. Resour. Announc.">
        <title>Draft Genome Sequences of Type Strains of Gordonibacter faecihominis, Paraeggerthella hongkongensis, Parvibacter caecicola,Slackia equolifaciens, Slackia faecicanis, and Slackia isoflavoniconvertens.</title>
        <authorList>
            <person name="Danylec N."/>
            <person name="Stoll D.A."/>
            <person name="Dotsch A."/>
            <person name="Huch M."/>
        </authorList>
    </citation>
    <scope>NUCLEOTIDE SEQUENCE</scope>
    <source>
        <strain evidence="8">DSM 27213</strain>
    </source>
</reference>
<dbReference type="EMBL" id="WKZA01000048">
    <property type="protein sequence ID" value="MSA95410.1"/>
    <property type="molecule type" value="Genomic_DNA"/>
</dbReference>
<feature type="transmembrane region" description="Helical" evidence="6">
    <location>
        <begin position="377"/>
        <end position="397"/>
    </location>
</feature>
<dbReference type="Proteomes" id="UP000462865">
    <property type="component" value="Unassembled WGS sequence"/>
</dbReference>
<comment type="subcellular location">
    <subcellularLocation>
        <location evidence="1">Cell membrane</location>
        <topology evidence="1">Multi-pass membrane protein</topology>
    </subcellularLocation>
</comment>
<gene>
    <name evidence="8" type="ORF">DMP12_10065</name>
    <name evidence="7" type="ORF">GKG38_10170</name>
</gene>
<dbReference type="RefSeq" id="WP_096226600.1">
    <property type="nucleotide sequence ID" value="NZ_CP168029.1"/>
</dbReference>
<feature type="transmembrane region" description="Helical" evidence="6">
    <location>
        <begin position="352"/>
        <end position="371"/>
    </location>
</feature>
<evidence type="ECO:0000256" key="6">
    <source>
        <dbReference type="SAM" id="Phobius"/>
    </source>
</evidence>
<evidence type="ECO:0000256" key="5">
    <source>
        <dbReference type="ARBA" id="ARBA00023136"/>
    </source>
</evidence>
<feature type="transmembrane region" description="Helical" evidence="6">
    <location>
        <begin position="167"/>
        <end position="187"/>
    </location>
</feature>
<accession>A0A423UJ87</accession>
<feature type="transmembrane region" description="Helical" evidence="6">
    <location>
        <begin position="12"/>
        <end position="34"/>
    </location>
</feature>
<sequence>MKRAYKRLVSDTMVFAVGNMLTKLMQFLLLPMYTALLSTEQYGIGELVNNMSELLYPLCCLGIYEGVFRYSIDRDSDPRKVLSTGVSVAFALAPVVAVVGIAGYAFTGFDYTWYLVTLCLVTSFKTVCMQFAKGLGKTKLYAASGVISTLVLCGAGYLLLGVLRAGITGYLLALILCQATQLLLVTIGARMWRYFSLGSIDGDLMRRLLRYSIPMVPNALAWWFVNLSGRYIVLFSSGIAVAGLYTAASKLPAVMNMLVSVFQQAWQIFSAREYSAADRSRSFSIVFRVYSALLLCAGSLAIAITEPLSRVMLSSGFYEARLFVPLLMFGAVVNGYSTYFGVLYNAAKQNRMIFVTTVVGALSNVVLSVLLATEIGVWGPIVGSVVAYSIISISRAFDTRKFVRIEMDLPYQVVGLSVLLAEVALLSIGIVHATTISLGLSVALVAFTIVRYRGLLGGATAIFKRKG</sequence>
<organism evidence="8 9">
    <name type="scientific">Gordonibacter urolithinfaciens</name>
    <dbReference type="NCBI Taxonomy" id="1335613"/>
    <lineage>
        <taxon>Bacteria</taxon>
        <taxon>Bacillati</taxon>
        <taxon>Actinomycetota</taxon>
        <taxon>Coriobacteriia</taxon>
        <taxon>Eggerthellales</taxon>
        <taxon>Eggerthellaceae</taxon>
        <taxon>Gordonibacter</taxon>
    </lineage>
</organism>
<evidence type="ECO:0000256" key="4">
    <source>
        <dbReference type="ARBA" id="ARBA00022989"/>
    </source>
</evidence>
<feature type="transmembrane region" description="Helical" evidence="6">
    <location>
        <begin position="140"/>
        <end position="161"/>
    </location>
</feature>
<comment type="caution">
    <text evidence="8">The sequence shown here is derived from an EMBL/GenBank/DDBJ whole genome shotgun (WGS) entry which is preliminary data.</text>
</comment>
<feature type="transmembrane region" description="Helical" evidence="6">
    <location>
        <begin position="111"/>
        <end position="128"/>
    </location>
</feature>
<feature type="transmembrane region" description="Helical" evidence="6">
    <location>
        <begin position="54"/>
        <end position="72"/>
    </location>
</feature>
<dbReference type="Pfam" id="PF01943">
    <property type="entry name" value="Polysacc_synt"/>
    <property type="match status" value="1"/>
</dbReference>
<reference evidence="9" key="1">
    <citation type="submission" date="2018-05" db="EMBL/GenBank/DDBJ databases">
        <title>Genome Sequencing of selected type strains of the family Eggerthellaceae.</title>
        <authorList>
            <person name="Danylec N."/>
            <person name="Stoll D.A."/>
            <person name="Doetsch A."/>
            <person name="Huch M."/>
        </authorList>
    </citation>
    <scope>NUCLEOTIDE SEQUENCE [LARGE SCALE GENOMIC DNA]</scope>
    <source>
        <strain evidence="9">DSM 27213</strain>
    </source>
</reference>
<proteinExistence type="predicted"/>
<name>A0A423UJ87_9ACTN</name>
<evidence type="ECO:0000256" key="2">
    <source>
        <dbReference type="ARBA" id="ARBA00022475"/>
    </source>
</evidence>
<reference evidence="8" key="2">
    <citation type="journal article" date="2019" name="Int. J. Syst. Evol. Microbiol.">
        <title>Gordonibacter faecihominis is a later heterotypic synonym of Gordonibacter urolithinfaciens.</title>
        <authorList>
            <person name="Danylec N."/>
            <person name="Stoll D.A."/>
            <person name="Huch M."/>
        </authorList>
    </citation>
    <scope>NUCLEOTIDE SEQUENCE</scope>
    <source>
        <strain evidence="8">DSM 27213</strain>
    </source>
</reference>
<keyword evidence="2" id="KW-1003">Cell membrane</keyword>
<feature type="transmembrane region" description="Helical" evidence="6">
    <location>
        <begin position="285"/>
        <end position="304"/>
    </location>
</feature>
<feature type="transmembrane region" description="Helical" evidence="6">
    <location>
        <begin position="208"/>
        <end position="225"/>
    </location>
</feature>
<protein>
    <submittedName>
        <fullName evidence="7">Oligosaccharide flippase family protein</fullName>
    </submittedName>
</protein>
<evidence type="ECO:0000313" key="9">
    <source>
        <dbReference type="Proteomes" id="UP000285258"/>
    </source>
</evidence>
<feature type="transmembrane region" description="Helical" evidence="6">
    <location>
        <begin position="409"/>
        <end position="430"/>
    </location>
</feature>
<evidence type="ECO:0000313" key="8">
    <source>
        <dbReference type="EMBL" id="ROT89273.1"/>
    </source>
</evidence>
<keyword evidence="5 6" id="KW-0472">Membrane</keyword>
<dbReference type="InterPro" id="IPR050833">
    <property type="entry name" value="Poly_Biosynth_Transport"/>
</dbReference>
<keyword evidence="4 6" id="KW-1133">Transmembrane helix</keyword>
<feature type="transmembrane region" description="Helical" evidence="6">
    <location>
        <begin position="436"/>
        <end position="456"/>
    </location>
</feature>
<dbReference type="AlphaFoldDB" id="A0A423UJ87"/>
<dbReference type="Proteomes" id="UP000285258">
    <property type="component" value="Unassembled WGS sequence"/>
</dbReference>
<feature type="transmembrane region" description="Helical" evidence="6">
    <location>
        <begin position="324"/>
        <end position="345"/>
    </location>
</feature>
<dbReference type="EMBL" id="QIBW01000011">
    <property type="protein sequence ID" value="ROT89273.1"/>
    <property type="molecule type" value="Genomic_DNA"/>
</dbReference>
<evidence type="ECO:0000313" key="7">
    <source>
        <dbReference type="EMBL" id="MSA95410.1"/>
    </source>
</evidence>
<evidence type="ECO:0000256" key="1">
    <source>
        <dbReference type="ARBA" id="ARBA00004651"/>
    </source>
</evidence>
<feature type="transmembrane region" description="Helical" evidence="6">
    <location>
        <begin position="84"/>
        <end position="105"/>
    </location>
</feature>
<dbReference type="PANTHER" id="PTHR30250:SF11">
    <property type="entry name" value="O-ANTIGEN TRANSPORTER-RELATED"/>
    <property type="match status" value="1"/>
</dbReference>
<evidence type="ECO:0000313" key="10">
    <source>
        <dbReference type="Proteomes" id="UP000462865"/>
    </source>
</evidence>
<dbReference type="PANTHER" id="PTHR30250">
    <property type="entry name" value="PST FAMILY PREDICTED COLANIC ACID TRANSPORTER"/>
    <property type="match status" value="1"/>
</dbReference>
<evidence type="ECO:0000256" key="3">
    <source>
        <dbReference type="ARBA" id="ARBA00022692"/>
    </source>
</evidence>